<reference evidence="3" key="2">
    <citation type="submission" date="2015-01" db="EMBL/GenBank/DDBJ databases">
        <title>Evolutionary Origins and Diversification of the Mycorrhizal Mutualists.</title>
        <authorList>
            <consortium name="DOE Joint Genome Institute"/>
            <consortium name="Mycorrhizal Genomics Consortium"/>
            <person name="Kohler A."/>
            <person name="Kuo A."/>
            <person name="Nagy L.G."/>
            <person name="Floudas D."/>
            <person name="Copeland A."/>
            <person name="Barry K.W."/>
            <person name="Cichocki N."/>
            <person name="Veneault-Fourrey C."/>
            <person name="LaButti K."/>
            <person name="Lindquist E.A."/>
            <person name="Lipzen A."/>
            <person name="Lundell T."/>
            <person name="Morin E."/>
            <person name="Murat C."/>
            <person name="Riley R."/>
            <person name="Ohm R."/>
            <person name="Sun H."/>
            <person name="Tunlid A."/>
            <person name="Henrissat B."/>
            <person name="Grigoriev I.V."/>
            <person name="Hibbett D.S."/>
            <person name="Martin F."/>
        </authorList>
    </citation>
    <scope>NUCLEOTIDE SEQUENCE [LARGE SCALE GENOMIC DNA]</scope>
    <source>
        <strain evidence="3">441</strain>
    </source>
</reference>
<reference evidence="2 3" key="1">
    <citation type="submission" date="2014-04" db="EMBL/GenBank/DDBJ databases">
        <authorList>
            <consortium name="DOE Joint Genome Institute"/>
            <person name="Kuo A."/>
            <person name="Kohler A."/>
            <person name="Costa M.D."/>
            <person name="Nagy L.G."/>
            <person name="Floudas D."/>
            <person name="Copeland A."/>
            <person name="Barry K.W."/>
            <person name="Cichocki N."/>
            <person name="Veneault-Fourrey C."/>
            <person name="LaButti K."/>
            <person name="Lindquist E.A."/>
            <person name="Lipzen A."/>
            <person name="Lundell T."/>
            <person name="Morin E."/>
            <person name="Murat C."/>
            <person name="Sun H."/>
            <person name="Tunlid A."/>
            <person name="Henrissat B."/>
            <person name="Grigoriev I.V."/>
            <person name="Hibbett D.S."/>
            <person name="Martin F."/>
            <person name="Nordberg H.P."/>
            <person name="Cantor M.N."/>
            <person name="Hua S.X."/>
        </authorList>
    </citation>
    <scope>NUCLEOTIDE SEQUENCE [LARGE SCALE GENOMIC DNA]</scope>
    <source>
        <strain evidence="2 3">441</strain>
    </source>
</reference>
<keyword evidence="1" id="KW-0812">Transmembrane</keyword>
<keyword evidence="1" id="KW-1133">Transmembrane helix</keyword>
<dbReference type="STRING" id="765257.A0A0C9ZJE8"/>
<proteinExistence type="predicted"/>
<sequence length="521" mass="58397">MAWYSLPTRRELSIVLFSLTIFVFFYNLESSFRQLRTLQDWVAQGVSKQSGVAGSVNWEEELYGDWTLEELQVAKNAESRHQESAKNRTSLWGSRERASASFHPEIYGTVGVNDGYIHWNEELPTTTVIKHVPGSTILDHVFLFNGTVYLVTDDPSFPPVGAIASSTEKPAEVPLSSDWQVLSTEKGREILGQYGGLIHGVTWLCTDVQPSNYTLFSLWRTYSSLNTSLDPTDPLILSPPRRIFYPNIPTLIGARPEMNAPVLPRQRSPSGFHPYLPKAAFPTLGLMFQEDWQDFASMQAPFLLRRVVVSDSGAARRYKDDVPPFALPLAQLSASEYWWEPIRRNLAAFLGVELEVKKNWIGSQKMVITYLSRQDDPNGPKLRESDHEALVDMLDKLGKNYAVNVVHASAPWKERMTAILRSTVVVSAHGNHLADSVFMTPSARSTLLELFPPGRVTRDAELSVKSLGISYVAWWHDKCVFTLAGIHVCDSSHAGPTMRNQLLPGLRGQIPARYPSMLPPS</sequence>
<dbReference type="HOGENOM" id="CLU_033167_0_0_1"/>
<protein>
    <submittedName>
        <fullName evidence="2">Uncharacterized protein</fullName>
    </submittedName>
</protein>
<dbReference type="OrthoDB" id="529273at2759"/>
<dbReference type="Proteomes" id="UP000054018">
    <property type="component" value="Unassembled WGS sequence"/>
</dbReference>
<accession>A0A0C9ZJE8</accession>
<organism evidence="2 3">
    <name type="scientific">Pisolithus microcarpus 441</name>
    <dbReference type="NCBI Taxonomy" id="765257"/>
    <lineage>
        <taxon>Eukaryota</taxon>
        <taxon>Fungi</taxon>
        <taxon>Dikarya</taxon>
        <taxon>Basidiomycota</taxon>
        <taxon>Agaricomycotina</taxon>
        <taxon>Agaricomycetes</taxon>
        <taxon>Agaricomycetidae</taxon>
        <taxon>Boletales</taxon>
        <taxon>Sclerodermatineae</taxon>
        <taxon>Pisolithaceae</taxon>
        <taxon>Pisolithus</taxon>
    </lineage>
</organism>
<evidence type="ECO:0000313" key="2">
    <source>
        <dbReference type="EMBL" id="KIK26074.1"/>
    </source>
</evidence>
<dbReference type="AlphaFoldDB" id="A0A0C9ZJE8"/>
<feature type="transmembrane region" description="Helical" evidence="1">
    <location>
        <begin position="12"/>
        <end position="28"/>
    </location>
</feature>
<gene>
    <name evidence="2" type="ORF">PISMIDRAFT_318740</name>
</gene>
<evidence type="ECO:0000313" key="3">
    <source>
        <dbReference type="Proteomes" id="UP000054018"/>
    </source>
</evidence>
<keyword evidence="3" id="KW-1185">Reference proteome</keyword>
<evidence type="ECO:0000256" key="1">
    <source>
        <dbReference type="SAM" id="Phobius"/>
    </source>
</evidence>
<keyword evidence="1" id="KW-0472">Membrane</keyword>
<dbReference type="EMBL" id="KN833704">
    <property type="protein sequence ID" value="KIK26074.1"/>
    <property type="molecule type" value="Genomic_DNA"/>
</dbReference>
<name>A0A0C9ZJE8_9AGAM</name>